<sequence>MDGCKPPQKGSLWLRSLCCFHGVLVELFFCQRASVVITGEHELSPPHIPFLLADSLAVQVYVFIRGSQKQIDEKDEEAVVEVLKSKKPVVVCHLLQTFPQIIWHSQI</sequence>
<keyword evidence="2" id="KW-1185">Reference proteome</keyword>
<evidence type="ECO:0000313" key="1">
    <source>
        <dbReference type="EMBL" id="KAH7651958.1"/>
    </source>
</evidence>
<organism evidence="1 2">
    <name type="scientific">Dioscorea alata</name>
    <name type="common">Purple yam</name>
    <dbReference type="NCBI Taxonomy" id="55571"/>
    <lineage>
        <taxon>Eukaryota</taxon>
        <taxon>Viridiplantae</taxon>
        <taxon>Streptophyta</taxon>
        <taxon>Embryophyta</taxon>
        <taxon>Tracheophyta</taxon>
        <taxon>Spermatophyta</taxon>
        <taxon>Magnoliopsida</taxon>
        <taxon>Liliopsida</taxon>
        <taxon>Dioscoreales</taxon>
        <taxon>Dioscoreaceae</taxon>
        <taxon>Dioscorea</taxon>
    </lineage>
</organism>
<evidence type="ECO:0000313" key="2">
    <source>
        <dbReference type="Proteomes" id="UP000827976"/>
    </source>
</evidence>
<reference evidence="2" key="1">
    <citation type="journal article" date="2022" name="Nat. Commun.">
        <title>Chromosome evolution and the genetic basis of agronomically important traits in greater yam.</title>
        <authorList>
            <person name="Bredeson J.V."/>
            <person name="Lyons J.B."/>
            <person name="Oniyinde I.O."/>
            <person name="Okereke N.R."/>
            <person name="Kolade O."/>
            <person name="Nnabue I."/>
            <person name="Nwadili C.O."/>
            <person name="Hribova E."/>
            <person name="Parker M."/>
            <person name="Nwogha J."/>
            <person name="Shu S."/>
            <person name="Carlson J."/>
            <person name="Kariba R."/>
            <person name="Muthemba S."/>
            <person name="Knop K."/>
            <person name="Barton G.J."/>
            <person name="Sherwood A.V."/>
            <person name="Lopez-Montes A."/>
            <person name="Asiedu R."/>
            <person name="Jamnadass R."/>
            <person name="Muchugi A."/>
            <person name="Goodstein D."/>
            <person name="Egesi C.N."/>
            <person name="Featherston J."/>
            <person name="Asfaw A."/>
            <person name="Simpson G.G."/>
            <person name="Dolezel J."/>
            <person name="Hendre P.S."/>
            <person name="Van Deynze A."/>
            <person name="Kumar P.L."/>
            <person name="Obidiegwu J.E."/>
            <person name="Bhattacharjee R."/>
            <person name="Rokhsar D.S."/>
        </authorList>
    </citation>
    <scope>NUCLEOTIDE SEQUENCE [LARGE SCALE GENOMIC DNA]</scope>
    <source>
        <strain evidence="2">cv. TDa95/00328</strain>
    </source>
</reference>
<gene>
    <name evidence="1" type="ORF">IHE45_20G091000</name>
</gene>
<protein>
    <submittedName>
        <fullName evidence="1">Uncharacterized protein</fullName>
    </submittedName>
</protein>
<name>A0ACB7TU03_DIOAL</name>
<comment type="caution">
    <text evidence="1">The sequence shown here is derived from an EMBL/GenBank/DDBJ whole genome shotgun (WGS) entry which is preliminary data.</text>
</comment>
<dbReference type="Proteomes" id="UP000827976">
    <property type="component" value="Chromosome 20"/>
</dbReference>
<dbReference type="EMBL" id="CM037030">
    <property type="protein sequence ID" value="KAH7651958.1"/>
    <property type="molecule type" value="Genomic_DNA"/>
</dbReference>
<proteinExistence type="predicted"/>
<accession>A0ACB7TU03</accession>